<evidence type="ECO:0000256" key="1">
    <source>
        <dbReference type="SAM" id="MobiDB-lite"/>
    </source>
</evidence>
<reference evidence="2 3" key="1">
    <citation type="submission" date="2014-04" db="EMBL/GenBank/DDBJ databases">
        <authorList>
            <consortium name="DOE Joint Genome Institute"/>
            <person name="Kuo A."/>
            <person name="Kohler A."/>
            <person name="Jargeat P."/>
            <person name="Nagy L.G."/>
            <person name="Floudas D."/>
            <person name="Copeland A."/>
            <person name="Barry K.W."/>
            <person name="Cichocki N."/>
            <person name="Veneault-Fourrey C."/>
            <person name="LaButti K."/>
            <person name="Lindquist E.A."/>
            <person name="Lipzen A."/>
            <person name="Lundell T."/>
            <person name="Morin E."/>
            <person name="Murat C."/>
            <person name="Sun H."/>
            <person name="Tunlid A."/>
            <person name="Henrissat B."/>
            <person name="Grigoriev I.V."/>
            <person name="Hibbett D.S."/>
            <person name="Martin F."/>
            <person name="Nordberg H.P."/>
            <person name="Cantor M.N."/>
            <person name="Hua S.X."/>
        </authorList>
    </citation>
    <scope>NUCLEOTIDE SEQUENCE [LARGE SCALE GENOMIC DNA]</scope>
    <source>
        <strain evidence="2 3">Ve08.2h10</strain>
    </source>
</reference>
<evidence type="ECO:0000313" key="2">
    <source>
        <dbReference type="EMBL" id="KIK75592.1"/>
    </source>
</evidence>
<proteinExistence type="predicted"/>
<feature type="region of interest" description="Disordered" evidence="1">
    <location>
        <begin position="39"/>
        <end position="87"/>
    </location>
</feature>
<accession>A0A0D0BW90</accession>
<name>A0A0D0BW90_9AGAM</name>
<dbReference type="AlphaFoldDB" id="A0A0D0BW90"/>
<dbReference type="Proteomes" id="UP000054538">
    <property type="component" value="Unassembled WGS sequence"/>
</dbReference>
<feature type="compositionally biased region" description="Low complexity" evidence="1">
    <location>
        <begin position="70"/>
        <end position="85"/>
    </location>
</feature>
<gene>
    <name evidence="2" type="ORF">PAXRUDRAFT_18857</name>
</gene>
<protein>
    <submittedName>
        <fullName evidence="2">Uncharacterized protein</fullName>
    </submittedName>
</protein>
<reference evidence="3" key="2">
    <citation type="submission" date="2015-01" db="EMBL/GenBank/DDBJ databases">
        <title>Evolutionary Origins and Diversification of the Mycorrhizal Mutualists.</title>
        <authorList>
            <consortium name="DOE Joint Genome Institute"/>
            <consortium name="Mycorrhizal Genomics Consortium"/>
            <person name="Kohler A."/>
            <person name="Kuo A."/>
            <person name="Nagy L.G."/>
            <person name="Floudas D."/>
            <person name="Copeland A."/>
            <person name="Barry K.W."/>
            <person name="Cichocki N."/>
            <person name="Veneault-Fourrey C."/>
            <person name="LaButti K."/>
            <person name="Lindquist E.A."/>
            <person name="Lipzen A."/>
            <person name="Lundell T."/>
            <person name="Morin E."/>
            <person name="Murat C."/>
            <person name="Riley R."/>
            <person name="Ohm R."/>
            <person name="Sun H."/>
            <person name="Tunlid A."/>
            <person name="Henrissat B."/>
            <person name="Grigoriev I.V."/>
            <person name="Hibbett D.S."/>
            <person name="Martin F."/>
        </authorList>
    </citation>
    <scope>NUCLEOTIDE SEQUENCE [LARGE SCALE GENOMIC DNA]</scope>
    <source>
        <strain evidence="3">Ve08.2h10</strain>
    </source>
</reference>
<sequence>MSNSLKHGANNFMSALSAGEFQLQDDFYGELYEDVHYGLDDNITSGRSGDDSDETEDENTQYLHTKGPSKLAAQQAPVKQKQVKLTGKKKLTTKPAISQDPQTCSFTIQCAVC</sequence>
<dbReference type="InParanoid" id="A0A0D0BW90"/>
<evidence type="ECO:0000313" key="3">
    <source>
        <dbReference type="Proteomes" id="UP000054538"/>
    </source>
</evidence>
<organism evidence="2 3">
    <name type="scientific">Paxillus rubicundulus Ve08.2h10</name>
    <dbReference type="NCBI Taxonomy" id="930991"/>
    <lineage>
        <taxon>Eukaryota</taxon>
        <taxon>Fungi</taxon>
        <taxon>Dikarya</taxon>
        <taxon>Basidiomycota</taxon>
        <taxon>Agaricomycotina</taxon>
        <taxon>Agaricomycetes</taxon>
        <taxon>Agaricomycetidae</taxon>
        <taxon>Boletales</taxon>
        <taxon>Paxilineae</taxon>
        <taxon>Paxillaceae</taxon>
        <taxon>Paxillus</taxon>
    </lineage>
</organism>
<dbReference type="HOGENOM" id="CLU_2134321_0_0_1"/>
<keyword evidence="3" id="KW-1185">Reference proteome</keyword>
<dbReference type="EMBL" id="KN827996">
    <property type="protein sequence ID" value="KIK75592.1"/>
    <property type="molecule type" value="Genomic_DNA"/>
</dbReference>